<dbReference type="Gene3D" id="3.30.300.30">
    <property type="match status" value="1"/>
</dbReference>
<feature type="domain" description="AMP-dependent synthetase/ligase" evidence="1">
    <location>
        <begin position="78"/>
        <end position="279"/>
    </location>
</feature>
<dbReference type="InterPro" id="IPR000873">
    <property type="entry name" value="AMP-dep_synth/lig_dom"/>
</dbReference>
<dbReference type="SUPFAM" id="SSF56801">
    <property type="entry name" value="Acetyl-CoA synthetase-like"/>
    <property type="match status" value="1"/>
</dbReference>
<dbReference type="PANTHER" id="PTHR45398:SF1">
    <property type="entry name" value="ENZYME, PUTATIVE (JCVI)-RELATED"/>
    <property type="match status" value="1"/>
</dbReference>
<organism evidence="2 3">
    <name type="scientific">Simiduia curdlanivorans</name>
    <dbReference type="NCBI Taxonomy" id="1492769"/>
    <lineage>
        <taxon>Bacteria</taxon>
        <taxon>Pseudomonadati</taxon>
        <taxon>Pseudomonadota</taxon>
        <taxon>Gammaproteobacteria</taxon>
        <taxon>Cellvibrionales</taxon>
        <taxon>Cellvibrionaceae</taxon>
        <taxon>Simiduia</taxon>
    </lineage>
</organism>
<protein>
    <submittedName>
        <fullName evidence="2">AMP-binding protein</fullName>
    </submittedName>
</protein>
<comment type="caution">
    <text evidence="2">The sequence shown here is derived from an EMBL/GenBank/DDBJ whole genome shotgun (WGS) entry which is preliminary data.</text>
</comment>
<reference evidence="3" key="1">
    <citation type="journal article" date="2019" name="Int. J. Syst. Evol. Microbiol.">
        <title>The Global Catalogue of Microorganisms (GCM) 10K type strain sequencing project: providing services to taxonomists for standard genome sequencing and annotation.</title>
        <authorList>
            <consortium name="The Broad Institute Genomics Platform"/>
            <consortium name="The Broad Institute Genome Sequencing Center for Infectious Disease"/>
            <person name="Wu L."/>
            <person name="Ma J."/>
        </authorList>
    </citation>
    <scope>NUCLEOTIDE SEQUENCE [LARGE SCALE GENOMIC DNA]</scope>
    <source>
        <strain evidence="3">CECT 8570</strain>
    </source>
</reference>
<evidence type="ECO:0000313" key="3">
    <source>
        <dbReference type="Proteomes" id="UP001595840"/>
    </source>
</evidence>
<dbReference type="Pfam" id="PF00501">
    <property type="entry name" value="AMP-binding"/>
    <property type="match status" value="1"/>
</dbReference>
<dbReference type="Gene3D" id="3.40.50.12780">
    <property type="entry name" value="N-terminal domain of ligase-like"/>
    <property type="match status" value="1"/>
</dbReference>
<keyword evidence="3" id="KW-1185">Reference proteome</keyword>
<dbReference type="EMBL" id="JBHSCX010000014">
    <property type="protein sequence ID" value="MFC4362980.1"/>
    <property type="molecule type" value="Genomic_DNA"/>
</dbReference>
<name>A0ABV8V6V0_9GAMM</name>
<evidence type="ECO:0000313" key="2">
    <source>
        <dbReference type="EMBL" id="MFC4362980.1"/>
    </source>
</evidence>
<proteinExistence type="predicted"/>
<dbReference type="Proteomes" id="UP001595840">
    <property type="component" value="Unassembled WGS sequence"/>
</dbReference>
<dbReference type="InterPro" id="IPR045851">
    <property type="entry name" value="AMP-bd_C_sf"/>
</dbReference>
<evidence type="ECO:0000259" key="1">
    <source>
        <dbReference type="Pfam" id="PF00501"/>
    </source>
</evidence>
<dbReference type="RefSeq" id="WP_290265345.1">
    <property type="nucleotide sequence ID" value="NZ_JAUFQG010000006.1"/>
</dbReference>
<sequence>MKLFQLLNTVSAAPEYTLAFDRNSVTSSQWLCRVDHWQKHLSAAPELQRLALFIPDSAELAAVLVALWLCGKEAWLAPNNLAETTQHLSQRVDGFIGDFSGVSTLSLAAQVEAEAEVSTIVTPLASDAVLVLFTSGSSGEPQLIRKSLRQLAAEVEQLEQCFGAALADCRIYATVSHQHIYGLLFRILWPLACRRPFARFTTEYVERIFTQRATPLCLVSSPTHLSRLPVSIDHQHRVNQVFSSGGPLSAAASASAHEQLQADIVEVYGSTETGGIAWRRQHQGDAAWCLFEVVQAKVNAQQCLAVKSPFLPDDDWFESSDIVAMQGDTFCLIGRADRVAKVEGKRVSLEQIEAFLLADSWIDDVRVEPVVRAGALASRDELMALVVLSPEGVAALASEGRQTLAKHFKRILGQLLERPLVPRRWRYIDRLPRNPQGKIQYQQLQLLVKQLQQATE</sequence>
<dbReference type="InterPro" id="IPR042099">
    <property type="entry name" value="ANL_N_sf"/>
</dbReference>
<accession>A0ABV8V6V0</accession>
<gene>
    <name evidence="2" type="ORF">ACFOX3_11755</name>
</gene>
<dbReference type="PANTHER" id="PTHR45398">
    <property type="match status" value="1"/>
</dbReference>